<evidence type="ECO:0000256" key="2">
    <source>
        <dbReference type="ARBA" id="ARBA00010139"/>
    </source>
</evidence>
<dbReference type="Gene3D" id="3.50.50.60">
    <property type="entry name" value="FAD/NAD(P)-binding domain"/>
    <property type="match status" value="2"/>
</dbReference>
<organism evidence="3 4">
    <name type="scientific">Exophiala sideris</name>
    <dbReference type="NCBI Taxonomy" id="1016849"/>
    <lineage>
        <taxon>Eukaryota</taxon>
        <taxon>Fungi</taxon>
        <taxon>Dikarya</taxon>
        <taxon>Ascomycota</taxon>
        <taxon>Pezizomycotina</taxon>
        <taxon>Eurotiomycetes</taxon>
        <taxon>Chaetothyriomycetidae</taxon>
        <taxon>Chaetothyriales</taxon>
        <taxon>Herpotrichiellaceae</taxon>
        <taxon>Exophiala</taxon>
    </lineage>
</organism>
<dbReference type="InterPro" id="IPR036188">
    <property type="entry name" value="FAD/NAD-bd_sf"/>
</dbReference>
<dbReference type="EMBL" id="JAVRRF010000055">
    <property type="protein sequence ID" value="KAK5048468.1"/>
    <property type="molecule type" value="Genomic_DNA"/>
</dbReference>
<accession>A0ABR0IUG5</accession>
<dbReference type="Proteomes" id="UP001345691">
    <property type="component" value="Unassembled WGS sequence"/>
</dbReference>
<dbReference type="SUPFAM" id="SSF51905">
    <property type="entry name" value="FAD/NAD(P)-binding domain"/>
    <property type="match status" value="3"/>
</dbReference>
<gene>
    <name evidence="3" type="ORF">LTR69_011336</name>
</gene>
<evidence type="ECO:0008006" key="5">
    <source>
        <dbReference type="Google" id="ProtNLM"/>
    </source>
</evidence>
<evidence type="ECO:0000313" key="3">
    <source>
        <dbReference type="EMBL" id="KAK5048468.1"/>
    </source>
</evidence>
<reference evidence="3 4" key="1">
    <citation type="submission" date="2023-08" db="EMBL/GenBank/DDBJ databases">
        <title>Black Yeasts Isolated from many extreme environments.</title>
        <authorList>
            <person name="Coleine C."/>
            <person name="Stajich J.E."/>
            <person name="Selbmann L."/>
        </authorList>
    </citation>
    <scope>NUCLEOTIDE SEQUENCE [LARGE SCALE GENOMIC DNA]</scope>
    <source>
        <strain evidence="3 4">CCFEE 6328</strain>
    </source>
</reference>
<comment type="cofactor">
    <cofactor evidence="1">
        <name>FAD</name>
        <dbReference type="ChEBI" id="CHEBI:57692"/>
    </cofactor>
</comment>
<comment type="similarity">
    <text evidence="2">Belongs to the FAD-binding monooxygenase family.</text>
</comment>
<dbReference type="PANTHER" id="PTHR42877:SF7">
    <property type="entry name" value="FLAVIN-BINDING MONOOXYGENASE-RELATED"/>
    <property type="match status" value="1"/>
</dbReference>
<sequence>MPSSNEQPRDWATLIQDHEIDESRSIKVICVGAGISGILTGIRLPQQAQNLELTFARRTQRFEELGTRTTTLESVAIFPARGISSRSRARLNGASSTLAAPKSNNIGQLGETIRRLPLLWNWPSIPGFETFKGPKVHTARLDTSLDLNDREVALIGAGLTGIQILPAIQPIVKRIDHYMKGKNWTSHVGIGGDELARRNAIFGNFKHSPEELDPPIAAFFGTDEQKQFHVMSKKFMEDKLVGRPDILKALMPEWTPGCRRSKPGPGDLEACCQPNVDYISTKIKQIHEDRIETGDVQIMKVDVILCATGFDVSHQSGPKITGQKGQKLHELWDPSPEAYMSMCPPCMPNMLIYFGPNGGPLTGSTILMLEWICDYAIASIQKLQREFFKSMVVKPDANKDFSRHIDKFFKKTVFTQPSLANWIGSGVHSRKTLLNPRWEDFDYEPMSEVTENRYAWLGNGMTIAQRDGMDPTEYLDLKQYITNRYPSTQMFQSTRSDSPEYMVLSECDHDQPGLNP</sequence>
<dbReference type="InterPro" id="IPR051209">
    <property type="entry name" value="FAD-bind_Monooxygenase_sf"/>
</dbReference>
<name>A0ABR0IUG5_9EURO</name>
<comment type="caution">
    <text evidence="3">The sequence shown here is derived from an EMBL/GenBank/DDBJ whole genome shotgun (WGS) entry which is preliminary data.</text>
</comment>
<protein>
    <recommendedName>
        <fullName evidence="5">FAD/NAD(P)-binding domain-containing protein</fullName>
    </recommendedName>
</protein>
<proteinExistence type="inferred from homology"/>
<evidence type="ECO:0000313" key="4">
    <source>
        <dbReference type="Proteomes" id="UP001345691"/>
    </source>
</evidence>
<evidence type="ECO:0000256" key="1">
    <source>
        <dbReference type="ARBA" id="ARBA00001974"/>
    </source>
</evidence>
<dbReference type="PANTHER" id="PTHR42877">
    <property type="entry name" value="L-ORNITHINE N(5)-MONOOXYGENASE-RELATED"/>
    <property type="match status" value="1"/>
</dbReference>
<keyword evidence="4" id="KW-1185">Reference proteome</keyword>